<keyword evidence="2" id="KW-1185">Reference proteome</keyword>
<organism evidence="1 2">
    <name type="scientific">Paracraurococcus lichenis</name>
    <dbReference type="NCBI Taxonomy" id="3064888"/>
    <lineage>
        <taxon>Bacteria</taxon>
        <taxon>Pseudomonadati</taxon>
        <taxon>Pseudomonadota</taxon>
        <taxon>Alphaproteobacteria</taxon>
        <taxon>Acetobacterales</taxon>
        <taxon>Roseomonadaceae</taxon>
        <taxon>Paracraurococcus</taxon>
    </lineage>
</organism>
<dbReference type="EMBL" id="JAUTWS010000038">
    <property type="protein sequence ID" value="MDO9712021.1"/>
    <property type="molecule type" value="Genomic_DNA"/>
</dbReference>
<reference evidence="1 2" key="1">
    <citation type="submission" date="2023-08" db="EMBL/GenBank/DDBJ databases">
        <title>The draft genome sequence of Paracraurococcus sp. LOR1-02.</title>
        <authorList>
            <person name="Kingkaew E."/>
            <person name="Tanasupawat S."/>
        </authorList>
    </citation>
    <scope>NUCLEOTIDE SEQUENCE [LARGE SCALE GENOMIC DNA]</scope>
    <source>
        <strain evidence="1 2">LOR1-02</strain>
    </source>
</reference>
<protein>
    <submittedName>
        <fullName evidence="1">DUF2336 domain-containing protein</fullName>
    </submittedName>
</protein>
<name>A0ABT9E7A0_9PROT</name>
<dbReference type="Proteomes" id="UP001243009">
    <property type="component" value="Unassembled WGS sequence"/>
</dbReference>
<accession>A0ABT9E7A0</accession>
<comment type="caution">
    <text evidence="1">The sequence shown here is derived from an EMBL/GenBank/DDBJ whole genome shotgun (WGS) entry which is preliminary data.</text>
</comment>
<sequence length="393" mass="41760">MTPDPGYEAAKRIAAEGTEAERIALASLPDVAPEILYFLANDGQLRVRAAVAANAATPAQADSLLAGDDDPRVRAVVGRKLAPRAPELAAATDRLRALAWKTLCQLAADTAVMVRAVIAEELQALPGAPRDLILRLAQDAAMEVAAPVIRFSPQLTEDDLLALVERPPVPETVTAVARRPRLSERISDAVAARAETAPVAALLTNDSAAIRERTLDTLIAQAASRPEWQESLVRRAGLSHRATLALAAVVADHLLEPLASRADLDPGLARLLRARMDLRLGRGDAAAALPPDLAFEEAGLQGDHGMMQRLLAEHAGVPLRAVEHVAQLRSGKALVSLCWRAGFSPRAALAAQTVLGRIAPAAVIAPTAKGGWPLTEAEMRWQIELLNEPEEAR</sequence>
<dbReference type="Pfam" id="PF10098">
    <property type="entry name" value="DUF2336"/>
    <property type="match status" value="1"/>
</dbReference>
<evidence type="ECO:0000313" key="2">
    <source>
        <dbReference type="Proteomes" id="UP001243009"/>
    </source>
</evidence>
<evidence type="ECO:0000313" key="1">
    <source>
        <dbReference type="EMBL" id="MDO9712021.1"/>
    </source>
</evidence>
<dbReference type="InterPro" id="IPR019285">
    <property type="entry name" value="DUF2336"/>
</dbReference>
<gene>
    <name evidence="1" type="ORF">Q7A36_27005</name>
</gene>
<proteinExistence type="predicted"/>
<dbReference type="RefSeq" id="WP_305106876.1">
    <property type="nucleotide sequence ID" value="NZ_JAUTWS010000038.1"/>
</dbReference>